<name>A0A8H7AII4_9EURO</name>
<organism evidence="1 2">
    <name type="scientific">Endocarpon pusillum</name>
    <dbReference type="NCBI Taxonomy" id="364733"/>
    <lineage>
        <taxon>Eukaryota</taxon>
        <taxon>Fungi</taxon>
        <taxon>Dikarya</taxon>
        <taxon>Ascomycota</taxon>
        <taxon>Pezizomycotina</taxon>
        <taxon>Eurotiomycetes</taxon>
        <taxon>Chaetothyriomycetidae</taxon>
        <taxon>Verrucariales</taxon>
        <taxon>Verrucariaceae</taxon>
        <taxon>Endocarpon</taxon>
    </lineage>
</organism>
<accession>A0A8H7AII4</accession>
<reference evidence="1" key="1">
    <citation type="submission" date="2020-02" db="EMBL/GenBank/DDBJ databases">
        <authorList>
            <person name="Palmer J.M."/>
        </authorList>
    </citation>
    <scope>NUCLEOTIDE SEQUENCE</scope>
    <source>
        <strain evidence="1">EPUS1.4</strain>
        <tissue evidence="1">Thallus</tissue>
    </source>
</reference>
<protein>
    <submittedName>
        <fullName evidence="1">Uncharacterized protein</fullName>
    </submittedName>
</protein>
<comment type="caution">
    <text evidence="1">The sequence shown here is derived from an EMBL/GenBank/DDBJ whole genome shotgun (WGS) entry which is preliminary data.</text>
</comment>
<sequence length="76" mass="8601">MADCDFLMHLSAGEKRPNQLISLSELTQPRQGDKRCPGGWQVALLVVFAKSSPAFNCWRNLLWFQPRNGAHLQTSM</sequence>
<gene>
    <name evidence="1" type="ORF">GJ744_010234</name>
</gene>
<proteinExistence type="predicted"/>
<evidence type="ECO:0000313" key="1">
    <source>
        <dbReference type="EMBL" id="KAF7507681.1"/>
    </source>
</evidence>
<dbReference type="Proteomes" id="UP000606974">
    <property type="component" value="Unassembled WGS sequence"/>
</dbReference>
<keyword evidence="2" id="KW-1185">Reference proteome</keyword>
<evidence type="ECO:0000313" key="2">
    <source>
        <dbReference type="Proteomes" id="UP000606974"/>
    </source>
</evidence>
<dbReference type="AlphaFoldDB" id="A0A8H7AII4"/>
<dbReference type="EMBL" id="JAACFV010000065">
    <property type="protein sequence ID" value="KAF7507681.1"/>
    <property type="molecule type" value="Genomic_DNA"/>
</dbReference>